<organism evidence="2 3">
    <name type="scientific">Actinoplanes regularis</name>
    <dbReference type="NCBI Taxonomy" id="52697"/>
    <lineage>
        <taxon>Bacteria</taxon>
        <taxon>Bacillati</taxon>
        <taxon>Actinomycetota</taxon>
        <taxon>Actinomycetes</taxon>
        <taxon>Micromonosporales</taxon>
        <taxon>Micromonosporaceae</taxon>
        <taxon>Actinoplanes</taxon>
    </lineage>
</organism>
<dbReference type="InterPro" id="IPR044058">
    <property type="entry name" value="Lipoprotein_23"/>
</dbReference>
<feature type="signal peptide" evidence="1">
    <location>
        <begin position="1"/>
        <end position="17"/>
    </location>
</feature>
<reference evidence="2 3" key="1">
    <citation type="submission" date="2017-06" db="EMBL/GenBank/DDBJ databases">
        <authorList>
            <person name="Kim H.J."/>
            <person name="Triplett B.A."/>
        </authorList>
    </citation>
    <scope>NUCLEOTIDE SEQUENCE [LARGE SCALE GENOMIC DNA]</scope>
    <source>
        <strain evidence="2 3">DSM 43151</strain>
    </source>
</reference>
<sequence length="199" mass="20851">MKTLCRTTALAALAALALTGCGSEGEKTSTEAVTTAAATPAGPRVGAAGSGCELPVSFSLAADWKPKKVTVTDEELLAALTKKGPFTMACEVDAKPAGNLGFIRIWTGEQAELRPSLEAFIGADAQQAKFTELQVGGKPALEVEYQFKSQLDGSLEQERAFVLDSGKGLVAVTLDSVDSDEHKEMLPAYELARTSLTVN</sequence>
<dbReference type="Pfam" id="PF18966">
    <property type="entry name" value="Lipoprotein_23"/>
    <property type="match status" value="1"/>
</dbReference>
<protein>
    <recommendedName>
        <fullName evidence="4">Lipoprotein</fullName>
    </recommendedName>
</protein>
<dbReference type="EMBL" id="FZNR01000034">
    <property type="protein sequence ID" value="SNT03356.1"/>
    <property type="molecule type" value="Genomic_DNA"/>
</dbReference>
<proteinExistence type="predicted"/>
<evidence type="ECO:0000256" key="1">
    <source>
        <dbReference type="SAM" id="SignalP"/>
    </source>
</evidence>
<keyword evidence="1" id="KW-0732">Signal</keyword>
<dbReference type="AlphaFoldDB" id="A0A239JBF4"/>
<accession>A0A239JBF4</accession>
<name>A0A239JBF4_9ACTN</name>
<dbReference type="Proteomes" id="UP000198415">
    <property type="component" value="Unassembled WGS sequence"/>
</dbReference>
<evidence type="ECO:0000313" key="3">
    <source>
        <dbReference type="Proteomes" id="UP000198415"/>
    </source>
</evidence>
<dbReference type="PROSITE" id="PS51257">
    <property type="entry name" value="PROKAR_LIPOPROTEIN"/>
    <property type="match status" value="1"/>
</dbReference>
<dbReference type="OrthoDB" id="3695526at2"/>
<keyword evidence="3" id="KW-1185">Reference proteome</keyword>
<dbReference type="RefSeq" id="WP_089298900.1">
    <property type="nucleotide sequence ID" value="NZ_BOMU01000118.1"/>
</dbReference>
<evidence type="ECO:0008006" key="4">
    <source>
        <dbReference type="Google" id="ProtNLM"/>
    </source>
</evidence>
<feature type="chain" id="PRO_5039441164" description="Lipoprotein" evidence="1">
    <location>
        <begin position="18"/>
        <end position="199"/>
    </location>
</feature>
<evidence type="ECO:0000313" key="2">
    <source>
        <dbReference type="EMBL" id="SNT03356.1"/>
    </source>
</evidence>
<gene>
    <name evidence="2" type="ORF">SAMN06264365_13420</name>
</gene>